<dbReference type="HAMAP" id="MF_00357">
    <property type="entry name" value="RNApol_bact_RpoE"/>
    <property type="match status" value="1"/>
</dbReference>
<evidence type="ECO:0000256" key="7">
    <source>
        <dbReference type="SAM" id="MobiDB-lite"/>
    </source>
</evidence>
<dbReference type="STRING" id="237682.SAMN05421676_103293"/>
<organism evidence="9 10">
    <name type="scientific">Salinibacillus kushneri</name>
    <dbReference type="NCBI Taxonomy" id="237682"/>
    <lineage>
        <taxon>Bacteria</taxon>
        <taxon>Bacillati</taxon>
        <taxon>Bacillota</taxon>
        <taxon>Bacilli</taxon>
        <taxon>Bacillales</taxon>
        <taxon>Bacillaceae</taxon>
        <taxon>Salinibacillus</taxon>
    </lineage>
</organism>
<evidence type="ECO:0000256" key="4">
    <source>
        <dbReference type="ARBA" id="ARBA00022695"/>
    </source>
</evidence>
<dbReference type="OrthoDB" id="401223at2"/>
<evidence type="ECO:0000256" key="3">
    <source>
        <dbReference type="ARBA" id="ARBA00022679"/>
    </source>
</evidence>
<keyword evidence="5 6" id="KW-0804">Transcription</keyword>
<feature type="compositionally biased region" description="Basic residues" evidence="7">
    <location>
        <begin position="94"/>
        <end position="106"/>
    </location>
</feature>
<dbReference type="NCBIfam" id="TIGR04567">
    <property type="entry name" value="RNAP_delt_lowGC"/>
    <property type="match status" value="1"/>
</dbReference>
<keyword evidence="3 6" id="KW-0808">Transferase</keyword>
<evidence type="ECO:0000313" key="9">
    <source>
        <dbReference type="EMBL" id="SET23388.1"/>
    </source>
</evidence>
<dbReference type="InterPro" id="IPR038087">
    <property type="entry name" value="RNAP_delta_N_dom_sf"/>
</dbReference>
<dbReference type="GO" id="GO:0003899">
    <property type="term" value="F:DNA-directed RNA polymerase activity"/>
    <property type="evidence" value="ECO:0007669"/>
    <property type="project" value="UniProtKB-UniRule"/>
</dbReference>
<accession>A0A1I0CUG8</accession>
<proteinExistence type="inferred from homology"/>
<keyword evidence="4 6" id="KW-0548">Nucleotidyltransferase</keyword>
<feature type="compositionally biased region" description="Acidic residues" evidence="7">
    <location>
        <begin position="136"/>
        <end position="151"/>
    </location>
</feature>
<evidence type="ECO:0000256" key="6">
    <source>
        <dbReference type="HAMAP-Rule" id="MF_00357"/>
    </source>
</evidence>
<protein>
    <recommendedName>
        <fullName evidence="6">Probable DNA-directed RNA polymerase subunit delta</fullName>
    </recommendedName>
    <alternativeName>
        <fullName evidence="6">RNAP delta factor</fullName>
    </alternativeName>
</protein>
<dbReference type="EMBL" id="FOHJ01000003">
    <property type="protein sequence ID" value="SET23388.1"/>
    <property type="molecule type" value="Genomic_DNA"/>
</dbReference>
<dbReference type="GO" id="GO:0006351">
    <property type="term" value="P:DNA-templated transcription"/>
    <property type="evidence" value="ECO:0007669"/>
    <property type="project" value="InterPro"/>
</dbReference>
<dbReference type="GO" id="GO:0000428">
    <property type="term" value="C:DNA-directed RNA polymerase complex"/>
    <property type="evidence" value="ECO:0007669"/>
    <property type="project" value="UniProtKB-KW"/>
</dbReference>
<comment type="subunit">
    <text evidence="6">RNAP is composed of a core of 2 alpha, a beta and a beta' subunits. The core is associated with a delta subunit and one of several sigma factors.</text>
</comment>
<comment type="function">
    <text evidence="6">Participates in both the initiation and recycling phases of transcription. In the presence of the delta subunit, RNAP displays an increased specificity of transcription, a decreased affinity for nucleic acids, and an increased efficiency of RNA synthesis because of enhanced recycling.</text>
</comment>
<reference evidence="10" key="1">
    <citation type="submission" date="2016-10" db="EMBL/GenBank/DDBJ databases">
        <authorList>
            <person name="Varghese N."/>
            <person name="Submissions S."/>
        </authorList>
    </citation>
    <scope>NUCLEOTIDE SEQUENCE [LARGE SCALE GENOMIC DNA]</scope>
    <source>
        <strain evidence="10">CGMCC 1.3566</strain>
    </source>
</reference>
<dbReference type="Pfam" id="PF05066">
    <property type="entry name" value="HARE-HTH"/>
    <property type="match status" value="1"/>
</dbReference>
<name>A0A1I0CUG8_9BACI</name>
<feature type="domain" description="HTH HARE-type" evidence="8">
    <location>
        <begin position="14"/>
        <end position="81"/>
    </location>
</feature>
<dbReference type="InterPro" id="IPR007759">
    <property type="entry name" value="Asxl_HARE-HTH"/>
</dbReference>
<dbReference type="Proteomes" id="UP000199095">
    <property type="component" value="Unassembled WGS sequence"/>
</dbReference>
<evidence type="ECO:0000256" key="1">
    <source>
        <dbReference type="ARBA" id="ARBA00009828"/>
    </source>
</evidence>
<sequence length="166" mass="19318">MGFEKYTQEELEELSMLDVAIEILAEEKKAMDFNELYNLVSEAKGFSTEQKEENISQFYAELNIDGRFLTVGSNMWGAKRWYPVDQIDDDVKTGSKKKKKKKAAKKEKKELPEEHAEDELADELEDDLNDDHLDEALDEDLDEDYDLEDNESQSTPDTNYDDEEEE</sequence>
<feature type="compositionally biased region" description="Acidic residues" evidence="7">
    <location>
        <begin position="115"/>
        <end position="129"/>
    </location>
</feature>
<dbReference type="AlphaFoldDB" id="A0A1I0CUG8"/>
<dbReference type="RefSeq" id="WP_093133049.1">
    <property type="nucleotide sequence ID" value="NZ_FOHJ01000003.1"/>
</dbReference>
<keyword evidence="2 6" id="KW-0240">DNA-directed RNA polymerase</keyword>
<dbReference type="InterPro" id="IPR029757">
    <property type="entry name" value="RpoE"/>
</dbReference>
<evidence type="ECO:0000259" key="8">
    <source>
        <dbReference type="PROSITE" id="PS51913"/>
    </source>
</evidence>
<feature type="region of interest" description="Disordered" evidence="7">
    <location>
        <begin position="90"/>
        <end position="166"/>
    </location>
</feature>
<dbReference type="GO" id="GO:0006355">
    <property type="term" value="P:regulation of DNA-templated transcription"/>
    <property type="evidence" value="ECO:0007669"/>
    <property type="project" value="UniProtKB-UniRule"/>
</dbReference>
<comment type="similarity">
    <text evidence="1 6">Belongs to the RpoE family.</text>
</comment>
<evidence type="ECO:0000256" key="5">
    <source>
        <dbReference type="ARBA" id="ARBA00023163"/>
    </source>
</evidence>
<gene>
    <name evidence="6" type="primary">rpoE</name>
    <name evidence="9" type="ORF">SAMN05421676_103293</name>
</gene>
<evidence type="ECO:0000256" key="2">
    <source>
        <dbReference type="ARBA" id="ARBA00022478"/>
    </source>
</evidence>
<dbReference type="Gene3D" id="1.10.10.1250">
    <property type="entry name" value="RNA polymerase, subunit delta, N-terminal domain"/>
    <property type="match status" value="1"/>
</dbReference>
<evidence type="ECO:0000313" key="10">
    <source>
        <dbReference type="Proteomes" id="UP000199095"/>
    </source>
</evidence>
<keyword evidence="10" id="KW-1185">Reference proteome</keyword>
<dbReference type="PROSITE" id="PS51913">
    <property type="entry name" value="HTH_HARE"/>
    <property type="match status" value="1"/>
</dbReference>